<organism evidence="2 3">
    <name type="scientific">Corchorus capsularis</name>
    <name type="common">Jute</name>
    <dbReference type="NCBI Taxonomy" id="210143"/>
    <lineage>
        <taxon>Eukaryota</taxon>
        <taxon>Viridiplantae</taxon>
        <taxon>Streptophyta</taxon>
        <taxon>Embryophyta</taxon>
        <taxon>Tracheophyta</taxon>
        <taxon>Spermatophyta</taxon>
        <taxon>Magnoliopsida</taxon>
        <taxon>eudicotyledons</taxon>
        <taxon>Gunneridae</taxon>
        <taxon>Pentapetalae</taxon>
        <taxon>rosids</taxon>
        <taxon>malvids</taxon>
        <taxon>Malvales</taxon>
        <taxon>Malvaceae</taxon>
        <taxon>Grewioideae</taxon>
        <taxon>Apeibeae</taxon>
        <taxon>Corchorus</taxon>
    </lineage>
</organism>
<keyword evidence="3" id="KW-1185">Reference proteome</keyword>
<gene>
    <name evidence="2" type="ORF">CCACVL1_27708</name>
</gene>
<name>A0A1R3G9B3_COCAP</name>
<dbReference type="Gramene" id="OMO54641">
    <property type="protein sequence ID" value="OMO54641"/>
    <property type="gene ID" value="CCACVL1_27708"/>
</dbReference>
<evidence type="ECO:0000313" key="2">
    <source>
        <dbReference type="EMBL" id="OMO54641.1"/>
    </source>
</evidence>
<accession>A0A1R3G9B3</accession>
<dbReference type="Proteomes" id="UP000188268">
    <property type="component" value="Unassembled WGS sequence"/>
</dbReference>
<evidence type="ECO:0000313" key="3">
    <source>
        <dbReference type="Proteomes" id="UP000188268"/>
    </source>
</evidence>
<evidence type="ECO:0000256" key="1">
    <source>
        <dbReference type="SAM" id="MobiDB-lite"/>
    </source>
</evidence>
<dbReference type="AlphaFoldDB" id="A0A1R3G9B3"/>
<protein>
    <submittedName>
        <fullName evidence="2">Uncharacterized protein</fullName>
    </submittedName>
</protein>
<reference evidence="2 3" key="1">
    <citation type="submission" date="2013-09" db="EMBL/GenBank/DDBJ databases">
        <title>Corchorus capsularis genome sequencing.</title>
        <authorList>
            <person name="Alam M."/>
            <person name="Haque M.S."/>
            <person name="Islam M.S."/>
            <person name="Emdad E.M."/>
            <person name="Islam M.M."/>
            <person name="Ahmed B."/>
            <person name="Halim A."/>
            <person name="Hossen Q.M.M."/>
            <person name="Hossain M.Z."/>
            <person name="Ahmed R."/>
            <person name="Khan M.M."/>
            <person name="Islam R."/>
            <person name="Rashid M.M."/>
            <person name="Khan S.A."/>
            <person name="Rahman M.S."/>
            <person name="Alam M."/>
        </authorList>
    </citation>
    <scope>NUCLEOTIDE SEQUENCE [LARGE SCALE GENOMIC DNA]</scope>
    <source>
        <strain evidence="3">cv. CVL-1</strain>
        <tissue evidence="2">Whole seedling</tissue>
    </source>
</reference>
<sequence>ALHFGSRLTQAKPLESSEGKGNYLMAKPSCAGSS</sequence>
<dbReference type="EMBL" id="AWWV01014903">
    <property type="protein sequence ID" value="OMO54641.1"/>
    <property type="molecule type" value="Genomic_DNA"/>
</dbReference>
<feature type="region of interest" description="Disordered" evidence="1">
    <location>
        <begin position="1"/>
        <end position="34"/>
    </location>
</feature>
<comment type="caution">
    <text evidence="2">The sequence shown here is derived from an EMBL/GenBank/DDBJ whole genome shotgun (WGS) entry which is preliminary data.</text>
</comment>
<feature type="non-terminal residue" evidence="2">
    <location>
        <position position="1"/>
    </location>
</feature>
<proteinExistence type="predicted"/>